<dbReference type="SUPFAM" id="SSF46785">
    <property type="entry name" value="Winged helix' DNA-binding domain"/>
    <property type="match status" value="1"/>
</dbReference>
<dbReference type="Proteomes" id="UP001500218">
    <property type="component" value="Unassembled WGS sequence"/>
</dbReference>
<evidence type="ECO:0000313" key="5">
    <source>
        <dbReference type="EMBL" id="GAA1804572.1"/>
    </source>
</evidence>
<dbReference type="PROSITE" id="PS50949">
    <property type="entry name" value="HTH_GNTR"/>
    <property type="match status" value="1"/>
</dbReference>
<organism evidence="5 6">
    <name type="scientific">Luedemannella flava</name>
    <dbReference type="NCBI Taxonomy" id="349316"/>
    <lineage>
        <taxon>Bacteria</taxon>
        <taxon>Bacillati</taxon>
        <taxon>Actinomycetota</taxon>
        <taxon>Actinomycetes</taxon>
        <taxon>Micromonosporales</taxon>
        <taxon>Micromonosporaceae</taxon>
        <taxon>Luedemannella</taxon>
    </lineage>
</organism>
<dbReference type="InterPro" id="IPR000524">
    <property type="entry name" value="Tscrpt_reg_HTH_GntR"/>
</dbReference>
<comment type="caution">
    <text evidence="5">The sequence shown here is derived from an EMBL/GenBank/DDBJ whole genome shotgun (WGS) entry which is preliminary data.</text>
</comment>
<dbReference type="PANTHER" id="PTHR43537:SF24">
    <property type="entry name" value="GLUCONATE OPERON TRANSCRIPTIONAL REPRESSOR"/>
    <property type="match status" value="1"/>
</dbReference>
<dbReference type="Pfam" id="PF00392">
    <property type="entry name" value="GntR"/>
    <property type="match status" value="1"/>
</dbReference>
<accession>A0ABN2LZP3</accession>
<keyword evidence="3" id="KW-0804">Transcription</keyword>
<evidence type="ECO:0000313" key="6">
    <source>
        <dbReference type="Proteomes" id="UP001500218"/>
    </source>
</evidence>
<dbReference type="SMART" id="SM00895">
    <property type="entry name" value="FCD"/>
    <property type="match status" value="1"/>
</dbReference>
<gene>
    <name evidence="5" type="ORF">GCM10009682_27780</name>
</gene>
<evidence type="ECO:0000256" key="1">
    <source>
        <dbReference type="ARBA" id="ARBA00023015"/>
    </source>
</evidence>
<keyword evidence="1" id="KW-0805">Transcription regulation</keyword>
<reference evidence="5 6" key="1">
    <citation type="journal article" date="2019" name="Int. J. Syst. Evol. Microbiol.">
        <title>The Global Catalogue of Microorganisms (GCM) 10K type strain sequencing project: providing services to taxonomists for standard genome sequencing and annotation.</title>
        <authorList>
            <consortium name="The Broad Institute Genomics Platform"/>
            <consortium name="The Broad Institute Genome Sequencing Center for Infectious Disease"/>
            <person name="Wu L."/>
            <person name="Ma J."/>
        </authorList>
    </citation>
    <scope>NUCLEOTIDE SEQUENCE [LARGE SCALE GENOMIC DNA]</scope>
    <source>
        <strain evidence="5 6">JCM 13250</strain>
    </source>
</reference>
<dbReference type="Pfam" id="PF07729">
    <property type="entry name" value="FCD"/>
    <property type="match status" value="1"/>
</dbReference>
<keyword evidence="6" id="KW-1185">Reference proteome</keyword>
<keyword evidence="2" id="KW-0238">DNA-binding</keyword>
<dbReference type="Gene3D" id="1.10.10.10">
    <property type="entry name" value="Winged helix-like DNA-binding domain superfamily/Winged helix DNA-binding domain"/>
    <property type="match status" value="1"/>
</dbReference>
<dbReference type="EMBL" id="BAAALT010000076">
    <property type="protein sequence ID" value="GAA1804572.1"/>
    <property type="molecule type" value="Genomic_DNA"/>
</dbReference>
<name>A0ABN2LZP3_9ACTN</name>
<dbReference type="InterPro" id="IPR011711">
    <property type="entry name" value="GntR_C"/>
</dbReference>
<evidence type="ECO:0000259" key="4">
    <source>
        <dbReference type="PROSITE" id="PS50949"/>
    </source>
</evidence>
<dbReference type="PANTHER" id="PTHR43537">
    <property type="entry name" value="TRANSCRIPTIONAL REGULATOR, GNTR FAMILY"/>
    <property type="match status" value="1"/>
</dbReference>
<dbReference type="PRINTS" id="PR00035">
    <property type="entry name" value="HTHGNTR"/>
</dbReference>
<evidence type="ECO:0000256" key="2">
    <source>
        <dbReference type="ARBA" id="ARBA00023125"/>
    </source>
</evidence>
<protein>
    <submittedName>
        <fullName evidence="5">GntR family transcriptional regulator</fullName>
    </submittedName>
</protein>
<dbReference type="CDD" id="cd07377">
    <property type="entry name" value="WHTH_GntR"/>
    <property type="match status" value="1"/>
</dbReference>
<dbReference type="Gene3D" id="1.20.120.530">
    <property type="entry name" value="GntR ligand-binding domain-like"/>
    <property type="match status" value="1"/>
</dbReference>
<feature type="domain" description="HTH gntR-type" evidence="4">
    <location>
        <begin position="17"/>
        <end position="84"/>
    </location>
</feature>
<evidence type="ECO:0000256" key="3">
    <source>
        <dbReference type="ARBA" id="ARBA00023163"/>
    </source>
</evidence>
<sequence length="224" mass="24940">MTVENTDQAVPSPRTVRRSPAELCAAIRDDVILGVFAPGQRLTEDGLAERFGVSRMPVREALRMLAVEGFVRIAPYYGTFVAELSPDEAADLLEIRAVLEPLAAARAAHRRTEAHLEQLREVVREGRQAVFHGTLDRLPALNTRFHTILAEASGNTSLNSIVEQLRYKIAWVYAVELPRRAADSWTEHQLIVDALEQGDAELARAVMAEHIRQADAAYRVRNVP</sequence>
<proteinExistence type="predicted"/>
<dbReference type="InterPro" id="IPR036388">
    <property type="entry name" value="WH-like_DNA-bd_sf"/>
</dbReference>
<dbReference type="InterPro" id="IPR008920">
    <property type="entry name" value="TF_FadR/GntR_C"/>
</dbReference>
<dbReference type="InterPro" id="IPR036390">
    <property type="entry name" value="WH_DNA-bd_sf"/>
</dbReference>
<dbReference type="SUPFAM" id="SSF48008">
    <property type="entry name" value="GntR ligand-binding domain-like"/>
    <property type="match status" value="1"/>
</dbReference>
<dbReference type="SMART" id="SM00345">
    <property type="entry name" value="HTH_GNTR"/>
    <property type="match status" value="1"/>
</dbReference>